<dbReference type="GO" id="GO:0007165">
    <property type="term" value="P:signal transduction"/>
    <property type="evidence" value="ECO:0007669"/>
    <property type="project" value="UniProtKB-KW"/>
</dbReference>
<dbReference type="InterPro" id="IPR004117">
    <property type="entry name" value="7tm6_olfct_rcpt"/>
</dbReference>
<evidence type="ECO:0000256" key="6">
    <source>
        <dbReference type="ARBA" id="ARBA00023136"/>
    </source>
</evidence>
<evidence type="ECO:0000256" key="9">
    <source>
        <dbReference type="SAM" id="Phobius"/>
    </source>
</evidence>
<keyword evidence="2" id="KW-0716">Sensory transduction</keyword>
<feature type="transmembrane region" description="Helical" evidence="9">
    <location>
        <begin position="62"/>
        <end position="79"/>
    </location>
</feature>
<gene>
    <name evidence="10" type="ORF">AAG570_006470</name>
</gene>
<dbReference type="Pfam" id="PF02949">
    <property type="entry name" value="7tm_6"/>
    <property type="match status" value="1"/>
</dbReference>
<feature type="transmembrane region" description="Helical" evidence="9">
    <location>
        <begin position="197"/>
        <end position="221"/>
    </location>
</feature>
<evidence type="ECO:0000256" key="4">
    <source>
        <dbReference type="ARBA" id="ARBA00022725"/>
    </source>
</evidence>
<evidence type="ECO:0000313" key="10">
    <source>
        <dbReference type="EMBL" id="KAL1139486.1"/>
    </source>
</evidence>
<keyword evidence="11" id="KW-1185">Reference proteome</keyword>
<dbReference type="GO" id="GO:0016020">
    <property type="term" value="C:membrane"/>
    <property type="evidence" value="ECO:0007669"/>
    <property type="project" value="UniProtKB-SubCell"/>
</dbReference>
<accession>A0ABD0YU55</accession>
<protein>
    <submittedName>
        <fullName evidence="10">Uncharacterized protein</fullName>
    </submittedName>
</protein>
<evidence type="ECO:0000256" key="8">
    <source>
        <dbReference type="ARBA" id="ARBA00023224"/>
    </source>
</evidence>
<reference evidence="10 11" key="1">
    <citation type="submission" date="2024-07" db="EMBL/GenBank/DDBJ databases">
        <title>Chromosome-level genome assembly of the water stick insect Ranatra chinensis (Heteroptera: Nepidae).</title>
        <authorList>
            <person name="Liu X."/>
        </authorList>
    </citation>
    <scope>NUCLEOTIDE SEQUENCE [LARGE SCALE GENOMIC DNA]</scope>
    <source>
        <strain evidence="10">Cailab_2021Rc</strain>
        <tissue evidence="10">Muscle</tissue>
    </source>
</reference>
<evidence type="ECO:0000256" key="5">
    <source>
        <dbReference type="ARBA" id="ARBA00022989"/>
    </source>
</evidence>
<evidence type="ECO:0000256" key="2">
    <source>
        <dbReference type="ARBA" id="ARBA00022606"/>
    </source>
</evidence>
<evidence type="ECO:0000256" key="7">
    <source>
        <dbReference type="ARBA" id="ARBA00023170"/>
    </source>
</evidence>
<evidence type="ECO:0000313" key="11">
    <source>
        <dbReference type="Proteomes" id="UP001558652"/>
    </source>
</evidence>
<keyword evidence="7" id="KW-0675">Receptor</keyword>
<feature type="transmembrane region" description="Helical" evidence="9">
    <location>
        <begin position="155"/>
        <end position="177"/>
    </location>
</feature>
<keyword evidence="3 9" id="KW-0812">Transmembrane</keyword>
<sequence length="269" mass="29845">MCVSSRLSAAFPSRHMSSRLLPVAKDSPFIFDMAKNGPFQLCFLLMKLVGITKPGRDDRPTVVYSVQMATLFLMVYLWASLTITMKDPEADIITKLETGLYGVGLTHITCKLMFLRASSVDLVSLLEEMEVGWSEALERPRDRGLMARAERQSGMVPRGLTVMFTVTCLCAFGLATLTGNEPYPGILVPFDRITSPLMHSTIQSLAMFLLVCILLVFYTILASVTLQLSTHIQILCEDLKDIGSDEAGCPEAAEGFRGCVRLHHKIIRY</sequence>
<evidence type="ECO:0000256" key="3">
    <source>
        <dbReference type="ARBA" id="ARBA00022692"/>
    </source>
</evidence>
<keyword evidence="6 9" id="KW-0472">Membrane</keyword>
<dbReference type="EMBL" id="JBFDAA010000002">
    <property type="protein sequence ID" value="KAL1139486.1"/>
    <property type="molecule type" value="Genomic_DNA"/>
</dbReference>
<dbReference type="AlphaFoldDB" id="A0ABD0YU55"/>
<organism evidence="10 11">
    <name type="scientific">Ranatra chinensis</name>
    <dbReference type="NCBI Taxonomy" id="642074"/>
    <lineage>
        <taxon>Eukaryota</taxon>
        <taxon>Metazoa</taxon>
        <taxon>Ecdysozoa</taxon>
        <taxon>Arthropoda</taxon>
        <taxon>Hexapoda</taxon>
        <taxon>Insecta</taxon>
        <taxon>Pterygota</taxon>
        <taxon>Neoptera</taxon>
        <taxon>Paraneoptera</taxon>
        <taxon>Hemiptera</taxon>
        <taxon>Heteroptera</taxon>
        <taxon>Panheteroptera</taxon>
        <taxon>Nepomorpha</taxon>
        <taxon>Nepidae</taxon>
        <taxon>Ranatrinae</taxon>
        <taxon>Ranatra</taxon>
    </lineage>
</organism>
<evidence type="ECO:0000256" key="1">
    <source>
        <dbReference type="ARBA" id="ARBA00004141"/>
    </source>
</evidence>
<keyword evidence="4" id="KW-0552">Olfaction</keyword>
<keyword evidence="8" id="KW-0807">Transducer</keyword>
<proteinExistence type="predicted"/>
<dbReference type="Proteomes" id="UP001558652">
    <property type="component" value="Unassembled WGS sequence"/>
</dbReference>
<name>A0ABD0YU55_9HEMI</name>
<keyword evidence="5 9" id="KW-1133">Transmembrane helix</keyword>
<dbReference type="GO" id="GO:0007608">
    <property type="term" value="P:sensory perception of smell"/>
    <property type="evidence" value="ECO:0007669"/>
    <property type="project" value="UniProtKB-KW"/>
</dbReference>
<comment type="caution">
    <text evidence="10">The sequence shown here is derived from an EMBL/GenBank/DDBJ whole genome shotgun (WGS) entry which is preliminary data.</text>
</comment>
<comment type="subcellular location">
    <subcellularLocation>
        <location evidence="1">Membrane</location>
        <topology evidence="1">Multi-pass membrane protein</topology>
    </subcellularLocation>
</comment>